<name>A0A0S7WT58_UNCT6</name>
<evidence type="ECO:0000313" key="8">
    <source>
        <dbReference type="EMBL" id="KPJ53373.1"/>
    </source>
</evidence>
<accession>A0A0S7WT58</accession>
<dbReference type="EMBL" id="LIZS01000021">
    <property type="protein sequence ID" value="KPJ53373.1"/>
    <property type="molecule type" value="Genomic_DNA"/>
</dbReference>
<comment type="similarity">
    <text evidence="1">Belongs to the peptidase U62 family.</text>
</comment>
<evidence type="ECO:0000256" key="2">
    <source>
        <dbReference type="ARBA" id="ARBA00022670"/>
    </source>
</evidence>
<dbReference type="InterPro" id="IPR035068">
    <property type="entry name" value="TldD/PmbA_N"/>
</dbReference>
<dbReference type="GO" id="GO:0008237">
    <property type="term" value="F:metallopeptidase activity"/>
    <property type="evidence" value="ECO:0007669"/>
    <property type="project" value="UniProtKB-KW"/>
</dbReference>
<dbReference type="Gene3D" id="3.30.2290.10">
    <property type="entry name" value="PmbA/TldD superfamily"/>
    <property type="match status" value="1"/>
</dbReference>
<evidence type="ECO:0000259" key="6">
    <source>
        <dbReference type="Pfam" id="PF19289"/>
    </source>
</evidence>
<dbReference type="Pfam" id="PF19289">
    <property type="entry name" value="PmbA_TldD_3rd"/>
    <property type="match status" value="1"/>
</dbReference>
<feature type="domain" description="Metalloprotease TldD/E C-terminal" evidence="6">
    <location>
        <begin position="224"/>
        <end position="456"/>
    </location>
</feature>
<dbReference type="GO" id="GO:0005829">
    <property type="term" value="C:cytosol"/>
    <property type="evidence" value="ECO:0007669"/>
    <property type="project" value="TreeGrafter"/>
</dbReference>
<dbReference type="Pfam" id="PF01523">
    <property type="entry name" value="PmbA_TldD_1st"/>
    <property type="match status" value="1"/>
</dbReference>
<keyword evidence="4" id="KW-0482">Metalloprotease</keyword>
<protein>
    <recommendedName>
        <fullName evidence="10">TldD/PmbA family protein</fullName>
    </recommendedName>
</protein>
<evidence type="ECO:0000259" key="7">
    <source>
        <dbReference type="Pfam" id="PF19290"/>
    </source>
</evidence>
<evidence type="ECO:0000256" key="1">
    <source>
        <dbReference type="ARBA" id="ARBA00005836"/>
    </source>
</evidence>
<dbReference type="GO" id="GO:0006508">
    <property type="term" value="P:proteolysis"/>
    <property type="evidence" value="ECO:0007669"/>
    <property type="project" value="UniProtKB-KW"/>
</dbReference>
<dbReference type="AlphaFoldDB" id="A0A0S7WT58"/>
<comment type="caution">
    <text evidence="8">The sequence shown here is derived from an EMBL/GenBank/DDBJ whole genome shotgun (WGS) entry which is preliminary data.</text>
</comment>
<dbReference type="PIRSF" id="PIRSF004919">
    <property type="entry name" value="TldD"/>
    <property type="match status" value="1"/>
</dbReference>
<feature type="domain" description="Metalloprotease TldD/E central" evidence="7">
    <location>
        <begin position="110"/>
        <end position="215"/>
    </location>
</feature>
<organism evidence="8 9">
    <name type="scientific">candidate division TA06 bacterium DG_24</name>
    <dbReference type="NCBI Taxonomy" id="1703770"/>
    <lineage>
        <taxon>Bacteria</taxon>
        <taxon>Bacteria division TA06</taxon>
    </lineage>
</organism>
<dbReference type="InterPro" id="IPR051463">
    <property type="entry name" value="Peptidase_U62_metallo"/>
</dbReference>
<keyword evidence="2" id="KW-0645">Protease</keyword>
<dbReference type="PANTHER" id="PTHR30624">
    <property type="entry name" value="UNCHARACTERIZED PROTEIN TLDD AND PMBA"/>
    <property type="match status" value="1"/>
</dbReference>
<evidence type="ECO:0000256" key="3">
    <source>
        <dbReference type="ARBA" id="ARBA00022801"/>
    </source>
</evidence>
<dbReference type="PANTHER" id="PTHR30624:SF0">
    <property type="entry name" value="METALLOPROTEASE SLR0863"/>
    <property type="match status" value="1"/>
</dbReference>
<keyword evidence="3" id="KW-0378">Hydrolase</keyword>
<dbReference type="SUPFAM" id="SSF111283">
    <property type="entry name" value="Putative modulator of DNA gyrase, PmbA/TldD"/>
    <property type="match status" value="1"/>
</dbReference>
<dbReference type="Proteomes" id="UP000052008">
    <property type="component" value="Unassembled WGS sequence"/>
</dbReference>
<dbReference type="STRING" id="1703770.AMJ39_04935"/>
<dbReference type="Pfam" id="PF19290">
    <property type="entry name" value="PmbA_TldD_2nd"/>
    <property type="match status" value="1"/>
</dbReference>
<dbReference type="InterPro" id="IPR036059">
    <property type="entry name" value="TldD/PmbA_sf"/>
</dbReference>
<sequence length="457" mass="50175">MYMRERIEAALRQSKADYTEIRIEEREATTVAYRGKDLETANAIIDVGGIVRCLCRGRGWGIATFNDLTDLAARVEQAYQCARLVESEEPVELAPIPVSEDSIRASLERDFRGVALSDKKALIEKYNTILLGYCKKIVHTHCHYNDSFTRIVFGNSEGTFIEEERPMITLYIAASARDDDNVQSAGESLSTQAGFSYAEGREDLTFAVAQRAVDLLSAETIVAGVYPVVINQALAGTFIHEAFGHLSESDFVYENPRAKEMMVLGRRFGLDILTVFDDGSVPGLRGSHRYDDEGTPTGRTDLIKNGILVGRLHSRETAGKMGERVTGNARATDYRYPPIVRMTNTAIEGGETSFEEMVSDIKLGVYVCNSFGGQTALENFSFSSAYAYMIRDGEVAEMVKDVILAGNLFTTLNNIDAIGNDFTWSERGGKCGKGQGGLAVAMGSPHIRIQNVVIGGR</sequence>
<dbReference type="PATRIC" id="fig|1703770.3.peg.1968"/>
<feature type="domain" description="Metalloprotease TldD/E N-terminal" evidence="5">
    <location>
        <begin position="20"/>
        <end position="81"/>
    </location>
</feature>
<dbReference type="InterPro" id="IPR002510">
    <property type="entry name" value="Metalloprtase-TldD/E_N"/>
</dbReference>
<evidence type="ECO:0008006" key="10">
    <source>
        <dbReference type="Google" id="ProtNLM"/>
    </source>
</evidence>
<dbReference type="InterPro" id="IPR025502">
    <property type="entry name" value="TldD"/>
</dbReference>
<evidence type="ECO:0000256" key="4">
    <source>
        <dbReference type="ARBA" id="ARBA00023049"/>
    </source>
</evidence>
<proteinExistence type="inferred from homology"/>
<dbReference type="InterPro" id="IPR045569">
    <property type="entry name" value="Metalloprtase-TldD/E_C"/>
</dbReference>
<reference evidence="8 9" key="1">
    <citation type="journal article" date="2015" name="Microbiome">
        <title>Genomic resolution of linkages in carbon, nitrogen, and sulfur cycling among widespread estuary sediment bacteria.</title>
        <authorList>
            <person name="Baker B.J."/>
            <person name="Lazar C.S."/>
            <person name="Teske A.P."/>
            <person name="Dick G.J."/>
        </authorList>
    </citation>
    <scope>NUCLEOTIDE SEQUENCE [LARGE SCALE GENOMIC DNA]</scope>
    <source>
        <strain evidence="8">DG_24</strain>
    </source>
</reference>
<dbReference type="InterPro" id="IPR045570">
    <property type="entry name" value="Metalloprtase-TldD/E_cen_dom"/>
</dbReference>
<evidence type="ECO:0000259" key="5">
    <source>
        <dbReference type="Pfam" id="PF01523"/>
    </source>
</evidence>
<evidence type="ECO:0000313" key="9">
    <source>
        <dbReference type="Proteomes" id="UP000052008"/>
    </source>
</evidence>
<gene>
    <name evidence="8" type="ORF">AMJ39_04935</name>
</gene>